<organism evidence="1">
    <name type="scientific">Aegilops tauschii</name>
    <name type="common">Tausch's goatgrass</name>
    <name type="synonym">Aegilops squarrosa</name>
    <dbReference type="NCBI Taxonomy" id="37682"/>
    <lineage>
        <taxon>Eukaryota</taxon>
        <taxon>Viridiplantae</taxon>
        <taxon>Streptophyta</taxon>
        <taxon>Embryophyta</taxon>
        <taxon>Tracheophyta</taxon>
        <taxon>Spermatophyta</taxon>
        <taxon>Magnoliopsida</taxon>
        <taxon>Liliopsida</taxon>
        <taxon>Poales</taxon>
        <taxon>Poaceae</taxon>
        <taxon>BOP clade</taxon>
        <taxon>Pooideae</taxon>
        <taxon>Triticodae</taxon>
        <taxon>Triticeae</taxon>
        <taxon>Triticinae</taxon>
        <taxon>Aegilops</taxon>
    </lineage>
</organism>
<evidence type="ECO:0000313" key="1">
    <source>
        <dbReference type="EnsemblPlants" id="EMT16004"/>
    </source>
</evidence>
<protein>
    <submittedName>
        <fullName evidence="1">Uncharacterized protein</fullName>
    </submittedName>
</protein>
<dbReference type="EnsemblPlants" id="EMT16004">
    <property type="protein sequence ID" value="EMT16004"/>
    <property type="gene ID" value="F775_43947"/>
</dbReference>
<dbReference type="AlphaFoldDB" id="R7WC59"/>
<name>R7WC59_AEGTA</name>
<accession>R7WC59</accession>
<proteinExistence type="predicted"/>
<sequence>MEYIHEHFVESYDGSSDEDYTDETATGADPEQKCPGVHVHIIYTKMDTKQ</sequence>
<reference evidence="1" key="1">
    <citation type="submission" date="2015-06" db="UniProtKB">
        <authorList>
            <consortium name="EnsemblPlants"/>
        </authorList>
    </citation>
    <scope>IDENTIFICATION</scope>
</reference>